<dbReference type="InterPro" id="IPR004365">
    <property type="entry name" value="NA-bd_OB_tRNA"/>
</dbReference>
<dbReference type="PANTHER" id="PTHR37294">
    <property type="entry name" value="3'-5' EXORIBONUCLEASE YHAM"/>
    <property type="match status" value="1"/>
</dbReference>
<dbReference type="GO" id="GO:0031125">
    <property type="term" value="P:rRNA 3'-end processing"/>
    <property type="evidence" value="ECO:0007669"/>
    <property type="project" value="TreeGrafter"/>
</dbReference>
<dbReference type="InterPro" id="IPR006675">
    <property type="entry name" value="HDIG_dom"/>
</dbReference>
<protein>
    <submittedName>
        <fullName evidence="3">HD domain-containing protein</fullName>
    </submittedName>
</protein>
<dbReference type="CDD" id="cd04492">
    <property type="entry name" value="YhaM_OBF_like"/>
    <property type="match status" value="1"/>
</dbReference>
<dbReference type="Pfam" id="PF01336">
    <property type="entry name" value="tRNA_anti-codon"/>
    <property type="match status" value="1"/>
</dbReference>
<dbReference type="EMBL" id="JACXWA010000122">
    <property type="protein sequence ID" value="MBD3871250.1"/>
    <property type="molecule type" value="Genomic_DNA"/>
</dbReference>
<dbReference type="InterPro" id="IPR006674">
    <property type="entry name" value="HD_domain"/>
</dbReference>
<reference evidence="3 4" key="1">
    <citation type="submission" date="2020-08" db="EMBL/GenBank/DDBJ databases">
        <title>Acidobacteriota in marine sediments use diverse sulfur dissimilation pathways.</title>
        <authorList>
            <person name="Wasmund K."/>
        </authorList>
    </citation>
    <scope>NUCLEOTIDE SEQUENCE [LARGE SCALE GENOMIC DNA]</scope>
    <source>
        <strain evidence="3">MAG AM3-A</strain>
    </source>
</reference>
<evidence type="ECO:0000313" key="4">
    <source>
        <dbReference type="Proteomes" id="UP000598633"/>
    </source>
</evidence>
<dbReference type="AlphaFoldDB" id="A0A8J7C3R1"/>
<dbReference type="InterPro" id="IPR012340">
    <property type="entry name" value="NA-bd_OB-fold"/>
</dbReference>
<evidence type="ECO:0000313" key="3">
    <source>
        <dbReference type="EMBL" id="MBD3871250.1"/>
    </source>
</evidence>
<evidence type="ECO:0000259" key="2">
    <source>
        <dbReference type="PROSITE" id="PS51831"/>
    </source>
</evidence>
<organism evidence="3 4">
    <name type="scientific">Candidatus Sulfomarinibacter kjeldsenii</name>
    <dbReference type="NCBI Taxonomy" id="2885994"/>
    <lineage>
        <taxon>Bacteria</taxon>
        <taxon>Pseudomonadati</taxon>
        <taxon>Acidobacteriota</taxon>
        <taxon>Thermoanaerobaculia</taxon>
        <taxon>Thermoanaerobaculales</taxon>
        <taxon>Candidatus Sulfomarinibacteraceae</taxon>
        <taxon>Candidatus Sulfomarinibacter</taxon>
    </lineage>
</organism>
<dbReference type="PROSITE" id="PS51831">
    <property type="entry name" value="HD"/>
    <property type="match status" value="1"/>
</dbReference>
<dbReference type="SUPFAM" id="SSF109604">
    <property type="entry name" value="HD-domain/PDEase-like"/>
    <property type="match status" value="1"/>
</dbReference>
<dbReference type="InterPro" id="IPR050798">
    <property type="entry name" value="YhaM_exoribonuc/phosphodiest"/>
</dbReference>
<dbReference type="InterPro" id="IPR003607">
    <property type="entry name" value="HD/PDEase_dom"/>
</dbReference>
<name>A0A8J7C3R1_9BACT</name>
<dbReference type="GO" id="GO:0016787">
    <property type="term" value="F:hydrolase activity"/>
    <property type="evidence" value="ECO:0007669"/>
    <property type="project" value="UniProtKB-KW"/>
</dbReference>
<accession>A0A8J7C3R1</accession>
<dbReference type="CDD" id="cd00077">
    <property type="entry name" value="HDc"/>
    <property type="match status" value="1"/>
</dbReference>
<comment type="caution">
    <text evidence="3">The sequence shown here is derived from an EMBL/GenBank/DDBJ whole genome shotgun (WGS) entry which is preliminary data.</text>
</comment>
<dbReference type="GO" id="GO:0003676">
    <property type="term" value="F:nucleic acid binding"/>
    <property type="evidence" value="ECO:0007669"/>
    <property type="project" value="InterPro"/>
</dbReference>
<proteinExistence type="predicted"/>
<dbReference type="NCBIfam" id="TIGR00277">
    <property type="entry name" value="HDIG"/>
    <property type="match status" value="1"/>
</dbReference>
<feature type="domain" description="HD" evidence="2">
    <location>
        <begin position="168"/>
        <end position="287"/>
    </location>
</feature>
<keyword evidence="1" id="KW-0378">Hydrolase</keyword>
<dbReference type="Gene3D" id="2.40.50.140">
    <property type="entry name" value="Nucleic acid-binding proteins"/>
    <property type="match status" value="1"/>
</dbReference>
<evidence type="ECO:0000256" key="1">
    <source>
        <dbReference type="ARBA" id="ARBA00022801"/>
    </source>
</evidence>
<dbReference type="Gene3D" id="1.10.3210.10">
    <property type="entry name" value="Hypothetical protein af1432"/>
    <property type="match status" value="1"/>
</dbReference>
<dbReference type="PANTHER" id="PTHR37294:SF1">
    <property type="entry name" value="3'-5' EXORIBONUCLEASE YHAM"/>
    <property type="match status" value="1"/>
</dbReference>
<dbReference type="SMART" id="SM00471">
    <property type="entry name" value="HDc"/>
    <property type="match status" value="1"/>
</dbReference>
<sequence length="329" mass="37026">MSDTHSKKRTWVKDLSAGADLEECFAVRGVDVRQRRGGGPYLAVTLGDRTGDVMALVWQNVDRLRDALEPGGVVGIKGQVQRYNQQLQVVIRHAESLPAESVEDEIFVRSSAVDPAVLWKQLIEFIEEMSDPDLNQLLFRIFSDPEIEVLFRSAPAARSLHHGFRSGLLEHTVSVTTVARMLAQHYGLNRDLVVAGCLLHDFGKIWELEIGASIEYTDDGRLIGHIPMETLFVDKQIGELDNFPAETRRQLLHILLAHHGEYDFGSPRRPKTPEALLVHMTDNLDSKMAGMLEAIAAQGSDDEAWTPYSRILERHIYRRQIPSQDDDGE</sequence>
<gene>
    <name evidence="3" type="ORF">IFJ97_07825</name>
</gene>
<dbReference type="Proteomes" id="UP000598633">
    <property type="component" value="Unassembled WGS sequence"/>
</dbReference>
<dbReference type="Pfam" id="PF01966">
    <property type="entry name" value="HD"/>
    <property type="match status" value="1"/>
</dbReference>